<dbReference type="CDD" id="cd01883">
    <property type="entry name" value="EF1_alpha"/>
    <property type="match status" value="1"/>
</dbReference>
<dbReference type="Gene3D" id="3.40.50.300">
    <property type="entry name" value="P-loop containing nucleotide triphosphate hydrolases"/>
    <property type="match status" value="1"/>
</dbReference>
<keyword evidence="10" id="KW-0251">Elongation factor</keyword>
<dbReference type="InterPro" id="IPR054696">
    <property type="entry name" value="GTP-eEF1A_C"/>
</dbReference>
<evidence type="ECO:0000256" key="2">
    <source>
        <dbReference type="ARBA" id="ARBA00007249"/>
    </source>
</evidence>
<comment type="caution">
    <text evidence="10">The sequence shown here is derived from an EMBL/GenBank/DDBJ whole genome shotgun (WGS) entry which is preliminary data.</text>
</comment>
<dbReference type="GO" id="GO:0005525">
    <property type="term" value="F:GTP binding"/>
    <property type="evidence" value="ECO:0007669"/>
    <property type="project" value="UniProtKB-KW"/>
</dbReference>
<dbReference type="Pfam" id="PF22594">
    <property type="entry name" value="GTP-eEF1A_C"/>
    <property type="match status" value="1"/>
</dbReference>
<dbReference type="EMBL" id="VDLU01000005">
    <property type="protein sequence ID" value="TNJ26440.1"/>
    <property type="molecule type" value="Genomic_DNA"/>
</dbReference>
<dbReference type="Gene3D" id="2.40.30.10">
    <property type="entry name" value="Translation factors"/>
    <property type="match status" value="2"/>
</dbReference>
<dbReference type="GO" id="GO:0003924">
    <property type="term" value="F:GTPase activity"/>
    <property type="evidence" value="ECO:0007669"/>
    <property type="project" value="InterPro"/>
</dbReference>
<organism evidence="10 11">
    <name type="scientific">Giardia muris</name>
    <dbReference type="NCBI Taxonomy" id="5742"/>
    <lineage>
        <taxon>Eukaryota</taxon>
        <taxon>Metamonada</taxon>
        <taxon>Diplomonadida</taxon>
        <taxon>Hexamitidae</taxon>
        <taxon>Giardiinae</taxon>
        <taxon>Giardia</taxon>
    </lineage>
</organism>
<reference evidence="10 11" key="1">
    <citation type="submission" date="2019-05" db="EMBL/GenBank/DDBJ databases">
        <title>The compact genome of Giardia muris reveals important steps in the evolution of intestinal protozoan parasites.</title>
        <authorList>
            <person name="Xu F."/>
            <person name="Jimenez-Gonzalez A."/>
            <person name="Einarsson E."/>
            <person name="Astvaldsson A."/>
            <person name="Peirasmaki D."/>
            <person name="Eckmann L."/>
            <person name="Andersson J.O."/>
            <person name="Svard S.G."/>
            <person name="Jerlstrom-Hultqvist J."/>
        </authorList>
    </citation>
    <scope>NUCLEOTIDE SEQUENCE [LARGE SCALE GENOMIC DNA]</scope>
    <source>
        <strain evidence="10 11">Roberts-Thomson</strain>
    </source>
</reference>
<dbReference type="FunFam" id="3.40.50.300:FF:000204">
    <property type="entry name" value="Translation elongation factor Tu"/>
    <property type="match status" value="1"/>
</dbReference>
<name>A0A4Z1SLN0_GIAMU</name>
<evidence type="ECO:0000256" key="7">
    <source>
        <dbReference type="ARBA" id="ARBA00023134"/>
    </source>
</evidence>
<dbReference type="PROSITE" id="PS51722">
    <property type="entry name" value="G_TR_2"/>
    <property type="match status" value="1"/>
</dbReference>
<dbReference type="InterPro" id="IPR009001">
    <property type="entry name" value="Transl_elong_EF1A/Init_IF2_C"/>
</dbReference>
<dbReference type="InterPro" id="IPR031157">
    <property type="entry name" value="G_TR_CS"/>
</dbReference>
<dbReference type="PANTHER" id="PTHR23115">
    <property type="entry name" value="TRANSLATION FACTOR"/>
    <property type="match status" value="1"/>
</dbReference>
<evidence type="ECO:0000259" key="9">
    <source>
        <dbReference type="PROSITE" id="PS51722"/>
    </source>
</evidence>
<dbReference type="SUPFAM" id="SSF52540">
    <property type="entry name" value="P-loop containing nucleoside triphosphate hydrolases"/>
    <property type="match status" value="1"/>
</dbReference>
<keyword evidence="5" id="KW-0378">Hydrolase</keyword>
<comment type="catalytic activity">
    <reaction evidence="8">
        <text>GTP + H2O = GDP + phosphate + H(+)</text>
        <dbReference type="Rhea" id="RHEA:19669"/>
        <dbReference type="ChEBI" id="CHEBI:15377"/>
        <dbReference type="ChEBI" id="CHEBI:15378"/>
        <dbReference type="ChEBI" id="CHEBI:37565"/>
        <dbReference type="ChEBI" id="CHEBI:43474"/>
        <dbReference type="ChEBI" id="CHEBI:58189"/>
    </reaction>
    <physiologicalReaction direction="left-to-right" evidence="8">
        <dbReference type="Rhea" id="RHEA:19670"/>
    </physiologicalReaction>
</comment>
<evidence type="ECO:0000256" key="5">
    <source>
        <dbReference type="ARBA" id="ARBA00022801"/>
    </source>
</evidence>
<keyword evidence="7" id="KW-0342">GTP-binding</keyword>
<dbReference type="VEuPathDB" id="GiardiaDB:GMRT_10339"/>
<feature type="domain" description="Tr-type G" evidence="9">
    <location>
        <begin position="8"/>
        <end position="234"/>
    </location>
</feature>
<protein>
    <submittedName>
        <fullName evidence="10">Selenocysteine-specific translation elongation factor</fullName>
    </submittedName>
</protein>
<keyword evidence="11" id="KW-1185">Reference proteome</keyword>
<dbReference type="GO" id="GO:0005737">
    <property type="term" value="C:cytoplasm"/>
    <property type="evidence" value="ECO:0007669"/>
    <property type="project" value="UniProtKB-SubCell"/>
</dbReference>
<dbReference type="GO" id="GO:0003746">
    <property type="term" value="F:translation elongation factor activity"/>
    <property type="evidence" value="ECO:0007669"/>
    <property type="project" value="UniProtKB-KW"/>
</dbReference>
<dbReference type="InterPro" id="IPR050100">
    <property type="entry name" value="TRAFAC_GTPase_members"/>
</dbReference>
<dbReference type="OrthoDB" id="342024at2759"/>
<sequence>MSEAEERVKNLNIVFIGHVDAGKSTISGHLMFEKGGLDVRTLEKFEQQAKALNRESWKYAFAMDTSEEEREKGKTVECARASFLTASKRITIIDAPGHKGFVHNMIAGTAQADVAILVVSARKNEFESGFERGGQTSEHALIAYVCGVKNIIVLINKLDDPTVEYSEERYNTIVTQIQRFLLGVGYAQNRIHFIPISGYTGENLASRENLDPRLSAWYSGPCFLELLDTIKIPKRDTKGPLCACVSGRYKESGAFILAKLEQGRMESGMSYVCLPNNKVFEVVGIEDEEGEALTTTRAGDNVRVRIRDEAWEYFHEGSVICSLGPETHVTVTNTFQLKLLIVTRDDRIVLSKGFNCVLHLNLEQVGCTVIRLLALIDPKTGKVRADCLVEEAGEKKIVPPTHARSGDNCICEVRTDSPICVSEFSKLLALGRAILRREAETVAIGVITKTKPMRQ</sequence>
<comment type="subcellular location">
    <subcellularLocation>
        <location evidence="1">Cytoplasm</location>
    </subcellularLocation>
</comment>
<dbReference type="SUPFAM" id="SSF50465">
    <property type="entry name" value="EF-Tu/eEF-1alpha/eIF2-gamma C-terminal domain"/>
    <property type="match status" value="1"/>
</dbReference>
<dbReference type="InterPro" id="IPR000795">
    <property type="entry name" value="T_Tr_GTP-bd_dom"/>
</dbReference>
<accession>A0A4Z1SLN0</accession>
<evidence type="ECO:0000256" key="6">
    <source>
        <dbReference type="ARBA" id="ARBA00022917"/>
    </source>
</evidence>
<keyword evidence="6" id="KW-0648">Protein biosynthesis</keyword>
<dbReference type="Pfam" id="PF00009">
    <property type="entry name" value="GTP_EFTU"/>
    <property type="match status" value="1"/>
</dbReference>
<dbReference type="InterPro" id="IPR027417">
    <property type="entry name" value="P-loop_NTPase"/>
</dbReference>
<comment type="similarity">
    <text evidence="2">Belongs to the TRAFAC class translation factor GTPase superfamily. Classic translation factor GTPase family. EF-Tu/EF-1A subfamily.</text>
</comment>
<evidence type="ECO:0000313" key="11">
    <source>
        <dbReference type="Proteomes" id="UP000315496"/>
    </source>
</evidence>
<evidence type="ECO:0000256" key="3">
    <source>
        <dbReference type="ARBA" id="ARBA00022490"/>
    </source>
</evidence>
<dbReference type="PRINTS" id="PR00315">
    <property type="entry name" value="ELONGATNFCT"/>
</dbReference>
<proteinExistence type="inferred from homology"/>
<dbReference type="InterPro" id="IPR009000">
    <property type="entry name" value="Transl_B-barrel_sf"/>
</dbReference>
<dbReference type="Proteomes" id="UP000315496">
    <property type="component" value="Chromosome 5"/>
</dbReference>
<evidence type="ECO:0000256" key="1">
    <source>
        <dbReference type="ARBA" id="ARBA00004496"/>
    </source>
</evidence>
<keyword evidence="3" id="KW-0963">Cytoplasm</keyword>
<dbReference type="PROSITE" id="PS00301">
    <property type="entry name" value="G_TR_1"/>
    <property type="match status" value="1"/>
</dbReference>
<evidence type="ECO:0000256" key="4">
    <source>
        <dbReference type="ARBA" id="ARBA00022741"/>
    </source>
</evidence>
<keyword evidence="4" id="KW-0547">Nucleotide-binding</keyword>
<evidence type="ECO:0000313" key="10">
    <source>
        <dbReference type="EMBL" id="TNJ26440.1"/>
    </source>
</evidence>
<evidence type="ECO:0000256" key="8">
    <source>
        <dbReference type="ARBA" id="ARBA00049117"/>
    </source>
</evidence>
<dbReference type="AlphaFoldDB" id="A0A4Z1SLN0"/>
<gene>
    <name evidence="10" type="ORF">GMRT_10339</name>
</gene>
<dbReference type="SUPFAM" id="SSF50447">
    <property type="entry name" value="Translation proteins"/>
    <property type="match status" value="1"/>
</dbReference>